<dbReference type="NCBIfam" id="NF004824">
    <property type="entry name" value="PRK06180.1"/>
    <property type="match status" value="1"/>
</dbReference>
<dbReference type="PANTHER" id="PTHR43976">
    <property type="entry name" value="SHORT CHAIN DEHYDROGENASE"/>
    <property type="match status" value="1"/>
</dbReference>
<dbReference type="PANTHER" id="PTHR43976:SF16">
    <property type="entry name" value="SHORT-CHAIN DEHYDROGENASE_REDUCTASE FAMILY PROTEIN"/>
    <property type="match status" value="1"/>
</dbReference>
<dbReference type="InterPro" id="IPR036291">
    <property type="entry name" value="NAD(P)-bd_dom_sf"/>
</dbReference>
<dbReference type="CDD" id="cd05374">
    <property type="entry name" value="17beta-HSD-like_SDR_c"/>
    <property type="match status" value="1"/>
</dbReference>
<dbReference type="Pfam" id="PF00106">
    <property type="entry name" value="adh_short"/>
    <property type="match status" value="1"/>
</dbReference>
<dbReference type="Proteomes" id="UP000569914">
    <property type="component" value="Unassembled WGS sequence"/>
</dbReference>
<evidence type="ECO:0000313" key="6">
    <source>
        <dbReference type="Proteomes" id="UP000569914"/>
    </source>
</evidence>
<reference evidence="5 6" key="1">
    <citation type="submission" date="2020-07" db="EMBL/GenBank/DDBJ databases">
        <title>Sequencing the genomes of 1000 actinobacteria strains.</title>
        <authorList>
            <person name="Klenk H.-P."/>
        </authorList>
    </citation>
    <scope>NUCLEOTIDE SEQUENCE [LARGE SCALE GENOMIC DNA]</scope>
    <source>
        <strain evidence="5 6">DSM 22083</strain>
    </source>
</reference>
<keyword evidence="6" id="KW-1185">Reference proteome</keyword>
<dbReference type="EMBL" id="JACCBU010000001">
    <property type="protein sequence ID" value="NYE71117.1"/>
    <property type="molecule type" value="Genomic_DNA"/>
</dbReference>
<organism evidence="5 6">
    <name type="scientific">Microlunatus parietis</name>
    <dbReference type="NCBI Taxonomy" id="682979"/>
    <lineage>
        <taxon>Bacteria</taxon>
        <taxon>Bacillati</taxon>
        <taxon>Actinomycetota</taxon>
        <taxon>Actinomycetes</taxon>
        <taxon>Propionibacteriales</taxon>
        <taxon>Propionibacteriaceae</taxon>
        <taxon>Microlunatus</taxon>
    </lineage>
</organism>
<comment type="similarity">
    <text evidence="1 3">Belongs to the short-chain dehydrogenases/reductases (SDR) family.</text>
</comment>
<dbReference type="RefSeq" id="WP_179751055.1">
    <property type="nucleotide sequence ID" value="NZ_JACCBU010000001.1"/>
</dbReference>
<protein>
    <submittedName>
        <fullName evidence="5">NAD(P)-dependent dehydrogenase (Short-subunit alcohol dehydrogenase family)</fullName>
    </submittedName>
</protein>
<dbReference type="InterPro" id="IPR057326">
    <property type="entry name" value="KR_dom"/>
</dbReference>
<dbReference type="PRINTS" id="PR00080">
    <property type="entry name" value="SDRFAMILY"/>
</dbReference>
<evidence type="ECO:0000256" key="3">
    <source>
        <dbReference type="RuleBase" id="RU000363"/>
    </source>
</evidence>
<dbReference type="PROSITE" id="PS00061">
    <property type="entry name" value="ADH_SHORT"/>
    <property type="match status" value="1"/>
</dbReference>
<name>A0A7Y9LAW7_9ACTN</name>
<dbReference type="GO" id="GO:0016491">
    <property type="term" value="F:oxidoreductase activity"/>
    <property type="evidence" value="ECO:0007669"/>
    <property type="project" value="UniProtKB-KW"/>
</dbReference>
<evidence type="ECO:0000256" key="1">
    <source>
        <dbReference type="ARBA" id="ARBA00006484"/>
    </source>
</evidence>
<evidence type="ECO:0000256" key="2">
    <source>
        <dbReference type="ARBA" id="ARBA00023002"/>
    </source>
</evidence>
<dbReference type="InterPro" id="IPR020904">
    <property type="entry name" value="Sc_DH/Rdtase_CS"/>
</dbReference>
<evidence type="ECO:0000313" key="5">
    <source>
        <dbReference type="EMBL" id="NYE71117.1"/>
    </source>
</evidence>
<dbReference type="PRINTS" id="PR00081">
    <property type="entry name" value="GDHRDH"/>
</dbReference>
<evidence type="ECO:0000259" key="4">
    <source>
        <dbReference type="SMART" id="SM00822"/>
    </source>
</evidence>
<dbReference type="SUPFAM" id="SSF51735">
    <property type="entry name" value="NAD(P)-binding Rossmann-fold domains"/>
    <property type="match status" value="1"/>
</dbReference>
<gene>
    <name evidence="5" type="ORF">BKA15_002446</name>
</gene>
<dbReference type="Gene3D" id="3.40.50.720">
    <property type="entry name" value="NAD(P)-binding Rossmann-like Domain"/>
    <property type="match status" value="1"/>
</dbReference>
<keyword evidence="2" id="KW-0560">Oxidoreductase</keyword>
<proteinExistence type="inferred from homology"/>
<dbReference type="InterPro" id="IPR002347">
    <property type="entry name" value="SDR_fam"/>
</dbReference>
<accession>A0A7Y9LAW7</accession>
<dbReference type="AlphaFoldDB" id="A0A7Y9LAW7"/>
<feature type="domain" description="Ketoreductase" evidence="4">
    <location>
        <begin position="7"/>
        <end position="183"/>
    </location>
</feature>
<dbReference type="InterPro" id="IPR051911">
    <property type="entry name" value="SDR_oxidoreductase"/>
</dbReference>
<comment type="caution">
    <text evidence="5">The sequence shown here is derived from an EMBL/GenBank/DDBJ whole genome shotgun (WGS) entry which is preliminary data.</text>
</comment>
<dbReference type="SMART" id="SM00822">
    <property type="entry name" value="PKS_KR"/>
    <property type="match status" value="1"/>
</dbReference>
<sequence>MNNTTQRVWLITGATSGFGRALTEAAIAAGDIVIGAARSPERLDDLVAAHQDQLEAVELDVTDAPAISRLVEDLVRRYGRIDVLVNNAGRTQVGAVEETTDAELRDLFELHFFGPAALTRAVLPHFRERRSGAIVMLSSMGGQLSFAGFSAYSSTKFAVEGFAEALADEVSPYGIKVLVVEPGAFRTGLFGKGAAVFSEPLAAYDASVGETRRMVQAGDGTQAGDPAKAAAAILTALAAESTPLRLPLGGDAVDAIRGHLDRVGAELDQWEAVARDTAFAAEPAS</sequence>